<gene>
    <name evidence="1" type="ORF">MM415A01874_0006</name>
</gene>
<dbReference type="EMBL" id="MT142138">
    <property type="protein sequence ID" value="QJA75058.1"/>
    <property type="molecule type" value="Genomic_DNA"/>
</dbReference>
<organism evidence="1">
    <name type="scientific">viral metagenome</name>
    <dbReference type="NCBI Taxonomy" id="1070528"/>
    <lineage>
        <taxon>unclassified sequences</taxon>
        <taxon>metagenomes</taxon>
        <taxon>organismal metagenomes</taxon>
    </lineage>
</organism>
<protein>
    <submittedName>
        <fullName evidence="1">Uncharacterized protein</fullName>
    </submittedName>
</protein>
<sequence length="100" mass="11381">MNITEDLEFKQVLLKKIEEREFSERTGTHNSDLLFCLNRQALRRLTPLPNTEREVLLYSIGWASQAFLTGKFHDVPTIIKDGISVTLDAQCCPECGEIIA</sequence>
<reference evidence="1" key="1">
    <citation type="submission" date="2020-03" db="EMBL/GenBank/DDBJ databases">
        <title>The deep terrestrial virosphere.</title>
        <authorList>
            <person name="Holmfeldt K."/>
            <person name="Nilsson E."/>
            <person name="Simone D."/>
            <person name="Lopez-Fernandez M."/>
            <person name="Wu X."/>
            <person name="de Brujin I."/>
            <person name="Lundin D."/>
            <person name="Andersson A."/>
            <person name="Bertilsson S."/>
            <person name="Dopson M."/>
        </authorList>
    </citation>
    <scope>NUCLEOTIDE SEQUENCE</scope>
    <source>
        <strain evidence="1">MM415A01874</strain>
    </source>
</reference>
<evidence type="ECO:0000313" key="1">
    <source>
        <dbReference type="EMBL" id="QJA75058.1"/>
    </source>
</evidence>
<dbReference type="AlphaFoldDB" id="A0A6M3JZX1"/>
<accession>A0A6M3JZX1</accession>
<name>A0A6M3JZX1_9ZZZZ</name>
<proteinExistence type="predicted"/>